<proteinExistence type="predicted"/>
<dbReference type="EMBL" id="CP000750">
    <property type="protein sequence ID" value="ABS03237.1"/>
    <property type="molecule type" value="Genomic_DNA"/>
</dbReference>
<name>A6W8U8_KINRD</name>
<accession>A6W8U8</accession>
<keyword evidence="3" id="KW-1185">Reference proteome</keyword>
<evidence type="ECO:0000313" key="2">
    <source>
        <dbReference type="EMBL" id="ABS03237.1"/>
    </source>
</evidence>
<feature type="region of interest" description="Disordered" evidence="1">
    <location>
        <begin position="220"/>
        <end position="244"/>
    </location>
</feature>
<dbReference type="KEGG" id="kra:Krad_1751"/>
<gene>
    <name evidence="2" type="ordered locus">Krad_1751</name>
</gene>
<reference evidence="3" key="1">
    <citation type="journal article" date="2008" name="PLoS ONE">
        <title>Survival in nuclear waste, extreme resistance, and potential applications gleaned from the genome sequence of Kineococcus radiotolerans SRS30216.</title>
        <authorList>
            <person name="Bagwell C.E."/>
            <person name="Bhat S."/>
            <person name="Hawkins G.M."/>
            <person name="Smith B.W."/>
            <person name="Biswas T."/>
            <person name="Hoover T.R."/>
            <person name="Saunders E."/>
            <person name="Han C.S."/>
            <person name="Tsodikov O.V."/>
            <person name="Shimkets L.J."/>
        </authorList>
    </citation>
    <scope>NUCLEOTIDE SEQUENCE [LARGE SCALE GENOMIC DNA]</scope>
    <source>
        <strain evidence="3">ATCC BAA-149 / DSM 14245 / SRS30216</strain>
    </source>
</reference>
<evidence type="ECO:0000256" key="1">
    <source>
        <dbReference type="SAM" id="MobiDB-lite"/>
    </source>
</evidence>
<dbReference type="Proteomes" id="UP000001116">
    <property type="component" value="Chromosome"/>
</dbReference>
<dbReference type="RefSeq" id="WP_011981624.1">
    <property type="nucleotide sequence ID" value="NC_009664.2"/>
</dbReference>
<dbReference type="STRING" id="266940.Krad_1751"/>
<feature type="compositionally biased region" description="Low complexity" evidence="1">
    <location>
        <begin position="1"/>
        <end position="20"/>
    </location>
</feature>
<organism evidence="2 3">
    <name type="scientific">Kineococcus radiotolerans (strain ATCC BAA-149 / DSM 14245 / SRS30216)</name>
    <dbReference type="NCBI Taxonomy" id="266940"/>
    <lineage>
        <taxon>Bacteria</taxon>
        <taxon>Bacillati</taxon>
        <taxon>Actinomycetota</taxon>
        <taxon>Actinomycetes</taxon>
        <taxon>Kineosporiales</taxon>
        <taxon>Kineosporiaceae</taxon>
        <taxon>Kineococcus</taxon>
    </lineage>
</organism>
<sequence length="294" mass="31841">MTAPHAPAALAADAETSDTAPAPENDAQRCIRRPGSTWSRCKCADCRAHDARLTKLNRTGRYNATALATAQARAFTRLEHWIALGWEPLAIASATGVAQPTCWEIVREIRAGHRRDLQHATVRRILTAGPPTAGFIGVTGTRRRLQALTWMGWGLSRLSQEIGIPVMTLSDARSDNGPSTVAAVIAATIADAYDRLSSTRLPARQPHAHAARHRWAPPAAWDDETIDDPTVTPEGVDTTAGAGTARYANEPDVVETVELLYSAGLTDQQIGYRIGLTPSGVQKLRLRHKIRRTA</sequence>
<evidence type="ECO:0000313" key="3">
    <source>
        <dbReference type="Proteomes" id="UP000001116"/>
    </source>
</evidence>
<dbReference type="AlphaFoldDB" id="A6W8U8"/>
<dbReference type="eggNOG" id="ENOG5033IBP">
    <property type="taxonomic scope" value="Bacteria"/>
</dbReference>
<dbReference type="OrthoDB" id="4551696at2"/>
<dbReference type="HOGENOM" id="CLU_068865_0_0_11"/>
<protein>
    <submittedName>
        <fullName evidence="2">Uncharacterized protein</fullName>
    </submittedName>
</protein>
<feature type="region of interest" description="Disordered" evidence="1">
    <location>
        <begin position="1"/>
        <end position="28"/>
    </location>
</feature>